<dbReference type="Gene3D" id="3.10.129.10">
    <property type="entry name" value="Hotdog Thioesterase"/>
    <property type="match status" value="1"/>
</dbReference>
<name>A0A0H2VHT0_STAES</name>
<sequence length="158" mass="18769">MNKTFTVTRTVTEDAIDNNNHMHDAYYNIIFSEVINKFNEVHGLSWSERDRLQYTVFTVETHTTFLHELTLGQEFNIELFLYNYDDKRTHFFLRMLIDNQEVVATNEVMMLGIDRTQRRAAPFPKHYLNAIQDYAHKQEKIEWPPQLGHSIGIPYKGE</sequence>
<dbReference type="CDD" id="cd00586">
    <property type="entry name" value="4HBT"/>
    <property type="match status" value="1"/>
</dbReference>
<dbReference type="EMBL" id="AE015929">
    <property type="protein sequence ID" value="AAO05568.1"/>
    <property type="molecule type" value="Genomic_DNA"/>
</dbReference>
<protein>
    <recommendedName>
        <fullName evidence="3">Thioesterase</fullName>
    </recommendedName>
</protein>
<gene>
    <name evidence="1" type="ordered locus">SE_1927</name>
</gene>
<accession>A0A0H2VHT0</accession>
<reference evidence="1 2" key="1">
    <citation type="journal article" date="2003" name="Mol. Microbiol.">
        <title>Genome-based analysis of virulence genes in a non-biofilm-forming Staphylococcus epidermidis strain (ATCC 12228).</title>
        <authorList>
            <person name="Zhang Y.Q."/>
            <person name="Ren S.X."/>
            <person name="Li H.L."/>
            <person name="Wang Y.X."/>
            <person name="Fu G."/>
            <person name="Yang J."/>
            <person name="Qin Z.Q."/>
            <person name="Miao Y.G."/>
            <person name="Wang W.Y."/>
            <person name="Chen R.S."/>
            <person name="Shen Y."/>
            <person name="Chen Z."/>
            <person name="Yuan Z.H."/>
            <person name="Zhao G.P."/>
            <person name="Qu D."/>
            <person name="Danchin A."/>
            <person name="Wen Y.M."/>
        </authorList>
    </citation>
    <scope>NUCLEOTIDE SEQUENCE [LARGE SCALE GENOMIC DNA]</scope>
    <source>
        <strain evidence="2">ATCC 12228 / FDA PCI 1200</strain>
    </source>
</reference>
<dbReference type="RefSeq" id="WP_002438397.1">
    <property type="nucleotide sequence ID" value="NC_004461.1"/>
</dbReference>
<dbReference type="eggNOG" id="COG0824">
    <property type="taxonomic scope" value="Bacteria"/>
</dbReference>
<dbReference type="AlphaFoldDB" id="A0A0H2VHT0"/>
<dbReference type="InterPro" id="IPR029069">
    <property type="entry name" value="HotDog_dom_sf"/>
</dbReference>
<dbReference type="PATRIC" id="fig|176280.10.peg.1881"/>
<dbReference type="Proteomes" id="UP000001411">
    <property type="component" value="Chromosome"/>
</dbReference>
<dbReference type="HOGENOM" id="CLU_101141_6_0_9"/>
<dbReference type="KEGG" id="sep:SE_1927"/>
<dbReference type="GeneID" id="50017976"/>
<dbReference type="SUPFAM" id="SSF54637">
    <property type="entry name" value="Thioesterase/thiol ester dehydrase-isomerase"/>
    <property type="match status" value="1"/>
</dbReference>
<organism evidence="1 2">
    <name type="scientific">Staphylococcus epidermidis (strain ATCC 12228 / FDA PCI 1200)</name>
    <dbReference type="NCBI Taxonomy" id="176280"/>
    <lineage>
        <taxon>Bacteria</taxon>
        <taxon>Bacillati</taxon>
        <taxon>Bacillota</taxon>
        <taxon>Bacilli</taxon>
        <taxon>Bacillales</taxon>
        <taxon>Staphylococcaceae</taxon>
        <taxon>Staphylococcus</taxon>
    </lineage>
</organism>
<dbReference type="OrthoDB" id="6117985at2"/>
<evidence type="ECO:0000313" key="1">
    <source>
        <dbReference type="EMBL" id="AAO05568.1"/>
    </source>
</evidence>
<evidence type="ECO:0000313" key="2">
    <source>
        <dbReference type="Proteomes" id="UP000001411"/>
    </source>
</evidence>
<proteinExistence type="predicted"/>
<dbReference type="Pfam" id="PF13279">
    <property type="entry name" value="4HBT_2"/>
    <property type="match status" value="1"/>
</dbReference>
<evidence type="ECO:0008006" key="3">
    <source>
        <dbReference type="Google" id="ProtNLM"/>
    </source>
</evidence>